<dbReference type="AlphaFoldDB" id="A0A1X7TT08"/>
<proteinExistence type="predicted"/>
<keyword evidence="1" id="KW-0175">Coiled coil</keyword>
<dbReference type="InterPro" id="IPR011029">
    <property type="entry name" value="DEATH-like_dom_sf"/>
</dbReference>
<evidence type="ECO:0000313" key="2">
    <source>
        <dbReference type="EnsemblMetazoa" id="Aqu2.1.18124_001"/>
    </source>
</evidence>
<name>A0A1X7TT08_AMPQE</name>
<dbReference type="EnsemblMetazoa" id="Aqu2.1.18124_001">
    <property type="protein sequence ID" value="Aqu2.1.18124_001"/>
    <property type="gene ID" value="Aqu2.1.18124"/>
</dbReference>
<dbReference type="InParanoid" id="A0A1X7TT08"/>
<sequence length="541" mass="62318">MAKLLHEEVISDEALSHVMSTRGSVSDSRAVLLKAVRDAVHSNYKHLEFFVTVLRKFSETAHIGDTIFEEYRKHFCYYDDDVEESECYLSSRSTSNPESSSFVDREIDKHGDHKILFPHYMKKKFQVMRMKFGSTFFQVRRIFARMKSVNIDEVKDLISDWFSDLKPQLSDKKTINDVLNVLKRKCSIINLHPLENLASELNIEEAEPIIKLYKEKAKDFCMSISVSLCLGEELQAVATSSCLLCETVVFIFNWDPDEHTLQDINDVLLELEPLNRFKYHLQIDKVDLVDNDQSVVDLFKQTQTSLTSGDIDDLNKEIKAKDQEIENFKAIIREKEMKSDTEVMDLQYTLKDKEEKMTAVIKKYEFVQQQLNAKDDEVNALTSELASVKELSESQLQQIEKLKLRLEESHKIIETILSQMKKIQSLTQCKKKLMKTNEATCNVITSFDPSQQKLDITKAVDVLNALKLFDTKKWKTLGLNLGLYLTTLNKFTEDHLTNTVGAWLSCEDDVMEKGGATWQNLIKAVEDTGDKATAEEIRKKL</sequence>
<reference evidence="2" key="1">
    <citation type="submission" date="2017-05" db="UniProtKB">
        <authorList>
            <consortium name="EnsemblMetazoa"/>
        </authorList>
    </citation>
    <scope>IDENTIFICATION</scope>
</reference>
<feature type="coiled-coil region" evidence="1">
    <location>
        <begin position="311"/>
        <end position="409"/>
    </location>
</feature>
<dbReference type="Gene3D" id="1.10.533.10">
    <property type="entry name" value="Death Domain, Fas"/>
    <property type="match status" value="1"/>
</dbReference>
<evidence type="ECO:0000256" key="1">
    <source>
        <dbReference type="SAM" id="Coils"/>
    </source>
</evidence>
<organism evidence="2">
    <name type="scientific">Amphimedon queenslandica</name>
    <name type="common">Sponge</name>
    <dbReference type="NCBI Taxonomy" id="400682"/>
    <lineage>
        <taxon>Eukaryota</taxon>
        <taxon>Metazoa</taxon>
        <taxon>Porifera</taxon>
        <taxon>Demospongiae</taxon>
        <taxon>Heteroscleromorpha</taxon>
        <taxon>Haplosclerida</taxon>
        <taxon>Niphatidae</taxon>
        <taxon>Amphimedon</taxon>
    </lineage>
</organism>
<dbReference type="OrthoDB" id="10227671at2759"/>
<accession>A0A1X7TT08</accession>
<evidence type="ECO:0008006" key="3">
    <source>
        <dbReference type="Google" id="ProtNLM"/>
    </source>
</evidence>
<protein>
    <recommendedName>
        <fullName evidence="3">Death domain-containing protein</fullName>
    </recommendedName>
</protein>